<gene>
    <name evidence="2" type="ORF">NFIA_003410</name>
</gene>
<dbReference type="Pfam" id="PF17678">
    <property type="entry name" value="Glyco_hydro_92N"/>
    <property type="match status" value="1"/>
</dbReference>
<reference evidence="3" key="1">
    <citation type="journal article" date="2008" name="PLoS Genet.">
        <title>Genomic islands in the pathogenic filamentous fungus Aspergillus fumigatus.</title>
        <authorList>
            <person name="Fedorova N.D."/>
            <person name="Khaldi N."/>
            <person name="Joardar V.S."/>
            <person name="Maiti R."/>
            <person name="Amedeo P."/>
            <person name="Anderson M.J."/>
            <person name="Crabtree J."/>
            <person name="Silva J.C."/>
            <person name="Badger J.H."/>
            <person name="Albarraq A."/>
            <person name="Angiuoli S."/>
            <person name="Bussey H."/>
            <person name="Bowyer P."/>
            <person name="Cotty P.J."/>
            <person name="Dyer P.S."/>
            <person name="Egan A."/>
            <person name="Galens K."/>
            <person name="Fraser-Liggett C.M."/>
            <person name="Haas B.J."/>
            <person name="Inman J.M."/>
            <person name="Kent R."/>
            <person name="Lemieux S."/>
            <person name="Malavazi I."/>
            <person name="Orvis J."/>
            <person name="Roemer T."/>
            <person name="Ronning C.M."/>
            <person name="Sundaram J.P."/>
            <person name="Sutton G."/>
            <person name="Turner G."/>
            <person name="Venter J.C."/>
            <person name="White O.R."/>
            <person name="Whitty B.R."/>
            <person name="Youngman P."/>
            <person name="Wolfe K.H."/>
            <person name="Goldman G.H."/>
            <person name="Wortman J.R."/>
            <person name="Jiang B."/>
            <person name="Denning D.W."/>
            <person name="Nierman W.C."/>
        </authorList>
    </citation>
    <scope>NUCLEOTIDE SEQUENCE [LARGE SCALE GENOMIC DNA]</scope>
    <source>
        <strain evidence="3">ATCC 1020 / DSM 3700 / CBS 544.65 / FGSC A1164 / JCM 1740 / NRRL 181 / WB 181</strain>
    </source>
</reference>
<proteinExistence type="predicted"/>
<sequence length="75" mass="7926">MEKSAFPSNSMQAASPNSQITNAFSGHSFAGATWPFGMAKAVADTLREKQAGFAYDTKYVPGFSHMHDSGTGGVH</sequence>
<feature type="domain" description="Glycosyl hydrolase family 92 N-terminal" evidence="1">
    <location>
        <begin position="20"/>
        <end position="73"/>
    </location>
</feature>
<dbReference type="Gene3D" id="2.70.98.10">
    <property type="match status" value="1"/>
</dbReference>
<name>A1DJU7_NEOFI</name>
<organism evidence="2 3">
    <name type="scientific">Neosartorya fischeri (strain ATCC 1020 / DSM 3700 / CBS 544.65 / FGSC A1164 / JCM 1740 / NRRL 181 / WB 181)</name>
    <name type="common">Aspergillus fischerianus</name>
    <dbReference type="NCBI Taxonomy" id="331117"/>
    <lineage>
        <taxon>Eukaryota</taxon>
        <taxon>Fungi</taxon>
        <taxon>Dikarya</taxon>
        <taxon>Ascomycota</taxon>
        <taxon>Pezizomycotina</taxon>
        <taxon>Eurotiomycetes</taxon>
        <taxon>Eurotiomycetidae</taxon>
        <taxon>Eurotiales</taxon>
        <taxon>Aspergillaceae</taxon>
        <taxon>Aspergillus</taxon>
        <taxon>Aspergillus subgen. Fumigati</taxon>
    </lineage>
</organism>
<dbReference type="RefSeq" id="XP_001258883.1">
    <property type="nucleotide sequence ID" value="XM_001258882.1"/>
</dbReference>
<dbReference type="GO" id="GO:0030246">
    <property type="term" value="F:carbohydrate binding"/>
    <property type="evidence" value="ECO:0007669"/>
    <property type="project" value="InterPro"/>
</dbReference>
<evidence type="ECO:0000259" key="1">
    <source>
        <dbReference type="Pfam" id="PF17678"/>
    </source>
</evidence>
<accession>A1DJU7</accession>
<keyword evidence="3" id="KW-1185">Reference proteome</keyword>
<dbReference type="KEGG" id="nfi:NFIA_003410"/>
<dbReference type="VEuPathDB" id="FungiDB:NFIA_003410"/>
<protein>
    <recommendedName>
        <fullName evidence="1">Glycosyl hydrolase family 92 N-terminal domain-containing protein</fullName>
    </recommendedName>
</protein>
<dbReference type="GeneID" id="4585335"/>
<dbReference type="HOGENOM" id="CLU_2671642_0_0_1"/>
<dbReference type="AlphaFoldDB" id="A1DJU7"/>
<evidence type="ECO:0000313" key="3">
    <source>
        <dbReference type="Proteomes" id="UP000006702"/>
    </source>
</evidence>
<dbReference type="InterPro" id="IPR014718">
    <property type="entry name" value="GH-type_carb-bd"/>
</dbReference>
<dbReference type="InterPro" id="IPR041371">
    <property type="entry name" value="GH92_N"/>
</dbReference>
<dbReference type="OrthoDB" id="449263at2759"/>
<evidence type="ECO:0000313" key="2">
    <source>
        <dbReference type="EMBL" id="EAW16986.1"/>
    </source>
</evidence>
<dbReference type="EMBL" id="DS027697">
    <property type="protein sequence ID" value="EAW16986.1"/>
    <property type="molecule type" value="Genomic_DNA"/>
</dbReference>
<dbReference type="Proteomes" id="UP000006702">
    <property type="component" value="Unassembled WGS sequence"/>
</dbReference>